<dbReference type="Gene3D" id="1.20.140.10">
    <property type="entry name" value="Butyryl-CoA Dehydrogenase, subunit A, domain 3"/>
    <property type="match status" value="1"/>
</dbReference>
<feature type="domain" description="HpaB/PvcC/4-BUDH N-terminal" evidence="6">
    <location>
        <begin position="6"/>
        <end position="266"/>
    </location>
</feature>
<dbReference type="EC" id="1.14.14.9" evidence="7"/>
<dbReference type="InterPro" id="IPR024719">
    <property type="entry name" value="HpaB/PvcC/4-BUDH_C"/>
</dbReference>
<gene>
    <name evidence="7" type="primary">hpaB</name>
    <name evidence="7" type="ORF">FN924_04995</name>
</gene>
<evidence type="ECO:0000313" key="8">
    <source>
        <dbReference type="Proteomes" id="UP000315215"/>
    </source>
</evidence>
<protein>
    <submittedName>
        <fullName evidence="7">4-hydroxyphenylacetate 3-monooxygenase, oxygenase component</fullName>
        <ecNumber evidence="7">1.14.14.9</ecNumber>
    </submittedName>
</protein>
<feature type="binding site" evidence="4">
    <location>
        <position position="189"/>
    </location>
    <ligand>
        <name>FAD</name>
        <dbReference type="ChEBI" id="CHEBI:57692"/>
    </ligand>
</feature>
<dbReference type="InterPro" id="IPR046373">
    <property type="entry name" value="Acyl-CoA_Oxase/DH_mid-dom_sf"/>
</dbReference>
<dbReference type="Proteomes" id="UP000315215">
    <property type="component" value="Chromosome"/>
</dbReference>
<dbReference type="OrthoDB" id="9785230at2"/>
<dbReference type="InterPro" id="IPR009100">
    <property type="entry name" value="AcylCoA_DH/oxidase_NM_dom_sf"/>
</dbReference>
<keyword evidence="2 4" id="KW-0274">FAD</keyword>
<dbReference type="InterPro" id="IPR024674">
    <property type="entry name" value="HpaB/PvcC/4-BUDH_N"/>
</dbReference>
<dbReference type="NCBIfam" id="TIGR02309">
    <property type="entry name" value="HpaB-1"/>
    <property type="match status" value="1"/>
</dbReference>
<evidence type="ECO:0000256" key="3">
    <source>
        <dbReference type="ARBA" id="ARBA00023002"/>
    </source>
</evidence>
<dbReference type="KEGG" id="aqt:FN924_04995"/>
<dbReference type="GO" id="GO:0010124">
    <property type="term" value="P:phenylacetate catabolic process"/>
    <property type="evidence" value="ECO:0007669"/>
    <property type="project" value="InterPro"/>
</dbReference>
<dbReference type="SUPFAM" id="SSF56645">
    <property type="entry name" value="Acyl-CoA dehydrogenase NM domain-like"/>
    <property type="match status" value="1"/>
</dbReference>
<dbReference type="InterPro" id="IPR012687">
    <property type="entry name" value="HpaB_Deino-type"/>
</dbReference>
<dbReference type="AlphaFoldDB" id="A0A516KDW9"/>
<evidence type="ECO:0000256" key="4">
    <source>
        <dbReference type="PIRSR" id="PIRSR000331-2"/>
    </source>
</evidence>
<dbReference type="PANTHER" id="PTHR36117">
    <property type="entry name" value="4-HYDROXYPHENYLACETATE 3-MONOOXYGENASE-RELATED"/>
    <property type="match status" value="1"/>
</dbReference>
<dbReference type="InterPro" id="IPR036250">
    <property type="entry name" value="AcylCo_DH-like_C"/>
</dbReference>
<evidence type="ECO:0000256" key="1">
    <source>
        <dbReference type="ARBA" id="ARBA00022630"/>
    </source>
</evidence>
<keyword evidence="8" id="KW-1185">Reference proteome</keyword>
<feature type="domain" description="HpaB/PvcC/4-BUDH C-terminal" evidence="5">
    <location>
        <begin position="275"/>
        <end position="473"/>
    </location>
</feature>
<keyword evidence="7" id="KW-0503">Monooxygenase</keyword>
<dbReference type="GO" id="GO:0052881">
    <property type="term" value="F:4-hydroxyphenylacetate 3-monooxygenase activity"/>
    <property type="evidence" value="ECO:0007669"/>
    <property type="project" value="UniProtKB-EC"/>
</dbReference>
<proteinExistence type="predicted"/>
<dbReference type="EMBL" id="CP041666">
    <property type="protein sequence ID" value="QDP39589.1"/>
    <property type="molecule type" value="Genomic_DNA"/>
</dbReference>
<dbReference type="PANTHER" id="PTHR36117:SF3">
    <property type="entry name" value="4-HYDROXYPHENYLACETATE 3-MONOOXYGENASE-RELATED"/>
    <property type="match status" value="1"/>
</dbReference>
<dbReference type="GO" id="GO:0050660">
    <property type="term" value="F:flavin adenine dinucleotide binding"/>
    <property type="evidence" value="ECO:0007669"/>
    <property type="project" value="InterPro"/>
</dbReference>
<keyword evidence="3 7" id="KW-0560">Oxidoreductase</keyword>
<dbReference type="InterPro" id="IPR004925">
    <property type="entry name" value="HpaB/PvcC/4-BUDH"/>
</dbReference>
<dbReference type="SUPFAM" id="SSF47203">
    <property type="entry name" value="Acyl-CoA dehydrogenase C-terminal domain-like"/>
    <property type="match status" value="1"/>
</dbReference>
<keyword evidence="1" id="KW-0285">Flavoprotein</keyword>
<dbReference type="GO" id="GO:0016627">
    <property type="term" value="F:oxidoreductase activity, acting on the CH-CH group of donors"/>
    <property type="evidence" value="ECO:0007669"/>
    <property type="project" value="InterPro"/>
</dbReference>
<dbReference type="Gene3D" id="1.10.3140.10">
    <property type="entry name" value="4-hydroxybutyryl-coa dehydratase, domain 1"/>
    <property type="match status" value="1"/>
</dbReference>
<dbReference type="PIRSF" id="PIRSF000331">
    <property type="entry name" value="HpaA_HpaB"/>
    <property type="match status" value="1"/>
</dbReference>
<feature type="binding site" evidence="4">
    <location>
        <begin position="447"/>
        <end position="450"/>
    </location>
    <ligand>
        <name>FAD</name>
        <dbReference type="ChEBI" id="CHEBI:57692"/>
    </ligand>
</feature>
<evidence type="ECO:0000259" key="6">
    <source>
        <dbReference type="Pfam" id="PF11794"/>
    </source>
</evidence>
<dbReference type="RefSeq" id="WP_143892338.1">
    <property type="nucleotide sequence ID" value="NZ_CP041666.1"/>
</dbReference>
<dbReference type="Pfam" id="PF11794">
    <property type="entry name" value="HpaB_N"/>
    <property type="match status" value="1"/>
</dbReference>
<feature type="binding site" evidence="4">
    <location>
        <begin position="152"/>
        <end position="155"/>
    </location>
    <ligand>
        <name>FAD</name>
        <dbReference type="ChEBI" id="CHEBI:57692"/>
    </ligand>
</feature>
<organism evidence="7 8">
    <name type="scientific">Radiobacillus deserti</name>
    <dbReference type="NCBI Taxonomy" id="2594883"/>
    <lineage>
        <taxon>Bacteria</taxon>
        <taxon>Bacillati</taxon>
        <taxon>Bacillota</taxon>
        <taxon>Bacilli</taxon>
        <taxon>Bacillales</taxon>
        <taxon>Bacillaceae</taxon>
        <taxon>Radiobacillus</taxon>
    </lineage>
</organism>
<sequence length="477" mass="54303">MPAISGKEFIDRINKQQSEIWLDGERIQGKISEHPAFKGILQEKANLYNVQLEQGLTYPSPKTGDSVGLSYLQPKSKEDLAKRRELIETWAKSTHGLMGRSPDYMNTVLTAFASSVKYLKGKKNCFPNHITNLYERAREEDLSFTHTFVNPQVNRSQLHFEDPDEPISARIIEENAKGIVIKGARLLATQGGLTDEVLVFSAGGIMDQAHSFAFSIPSDTKGLRFIGRPSFVGGSSIFDHPLSTRYDEMDTILVFDNVLVPWDRVFFYHNLEVSNSFMIKSSFHHFALHQVVTRQIVKLEFVLGIAEMIVQTINIGEYQHIQEKMSEIITGIETMKGLLCKSEIEAELDDWGYMRPNINPLRVASNTFPRIYPRLTEILQSLGASGMITIPSENDFNSEIKYDLHQYVQGKNADAETRVKVFRLAWDLTMSAFGTRETLYERYFFGDPVRLSSLLYKTYPKEELVQNVKEFLGDALE</sequence>
<dbReference type="Pfam" id="PF03241">
    <property type="entry name" value="HpaB"/>
    <property type="match status" value="1"/>
</dbReference>
<name>A0A516KDW9_9BACI</name>
<reference evidence="7 8" key="1">
    <citation type="submission" date="2019-07" db="EMBL/GenBank/DDBJ databases">
        <authorList>
            <person name="Li J."/>
        </authorList>
    </citation>
    <scope>NUCLEOTIDE SEQUENCE [LARGE SCALE GENOMIC DNA]</scope>
    <source>
        <strain evidence="7 8">TKL69</strain>
    </source>
</reference>
<evidence type="ECO:0000259" key="5">
    <source>
        <dbReference type="Pfam" id="PF03241"/>
    </source>
</evidence>
<dbReference type="Gene3D" id="2.40.110.10">
    <property type="entry name" value="Butyryl-CoA Dehydrogenase, subunit A, domain 2"/>
    <property type="match status" value="1"/>
</dbReference>
<evidence type="ECO:0000313" key="7">
    <source>
        <dbReference type="EMBL" id="QDP39589.1"/>
    </source>
</evidence>
<accession>A0A516KDW9</accession>
<evidence type="ECO:0000256" key="2">
    <source>
        <dbReference type="ARBA" id="ARBA00022827"/>
    </source>
</evidence>